<dbReference type="Proteomes" id="UP000001520">
    <property type="component" value="Chromosome"/>
</dbReference>
<feature type="transmembrane region" description="Helical" evidence="8">
    <location>
        <begin position="285"/>
        <end position="303"/>
    </location>
</feature>
<dbReference type="RefSeq" id="WP_013008753.1">
    <property type="nucleotide sequence ID" value="NC_013939.1"/>
</dbReference>
<proteinExistence type="inferred from homology"/>
<feature type="transmembrane region" description="Helical" evidence="8">
    <location>
        <begin position="168"/>
        <end position="186"/>
    </location>
</feature>
<accession>D3P9W8</accession>
<dbReference type="GO" id="GO:0005886">
    <property type="term" value="C:plasma membrane"/>
    <property type="evidence" value="ECO:0007669"/>
    <property type="project" value="UniProtKB-SubCell"/>
</dbReference>
<comment type="similarity">
    <text evidence="2">Belongs to the binding-protein-dependent transport system permease family. FecCD subfamily.</text>
</comment>
<dbReference type="InterPro" id="IPR037294">
    <property type="entry name" value="ABC_BtuC-like"/>
</dbReference>
<dbReference type="PANTHER" id="PTHR30472">
    <property type="entry name" value="FERRIC ENTEROBACTIN TRANSPORT SYSTEM PERMEASE PROTEIN"/>
    <property type="match status" value="1"/>
</dbReference>
<keyword evidence="7 8" id="KW-0472">Membrane</keyword>
<dbReference type="GO" id="GO:0033214">
    <property type="term" value="P:siderophore-iron import into cell"/>
    <property type="evidence" value="ECO:0007669"/>
    <property type="project" value="TreeGrafter"/>
</dbReference>
<evidence type="ECO:0000256" key="7">
    <source>
        <dbReference type="ARBA" id="ARBA00023136"/>
    </source>
</evidence>
<evidence type="ECO:0000256" key="2">
    <source>
        <dbReference type="ARBA" id="ARBA00007935"/>
    </source>
</evidence>
<dbReference type="OrthoDB" id="9811721at2"/>
<dbReference type="HOGENOM" id="CLU_013016_0_2_0"/>
<feature type="transmembrane region" description="Helical" evidence="8">
    <location>
        <begin position="257"/>
        <end position="278"/>
    </location>
</feature>
<reference evidence="9 10" key="1">
    <citation type="journal article" date="2010" name="DNA Res.">
        <title>Bacterial lifestyle in a deep-sea hydrothermal vent chimney revealed by the genome sequence of the thermophilic bacterium Deferribacter desulfuricans SSM1.</title>
        <authorList>
            <person name="Takaki Y."/>
            <person name="Shimamura S."/>
            <person name="Nakagawa S."/>
            <person name="Fukuhara Y."/>
            <person name="Horikawa H."/>
            <person name="Ankai A."/>
            <person name="Harada T."/>
            <person name="Hosoyama A."/>
            <person name="Oguchi A."/>
            <person name="Fukui S."/>
            <person name="Fujita N."/>
            <person name="Takami H."/>
            <person name="Takai K."/>
        </authorList>
    </citation>
    <scope>NUCLEOTIDE SEQUENCE [LARGE SCALE GENOMIC DNA]</scope>
    <source>
        <strain evidence="10">DSM 14783 / JCM 11476 / NBRC 101012 / SSM1</strain>
    </source>
</reference>
<name>D3P9W8_DEFDS</name>
<dbReference type="InterPro" id="IPR000522">
    <property type="entry name" value="ABC_transptr_permease_BtuC"/>
</dbReference>
<feature type="transmembrane region" description="Helical" evidence="8">
    <location>
        <begin position="95"/>
        <end position="114"/>
    </location>
</feature>
<feature type="transmembrane region" description="Helical" evidence="8">
    <location>
        <begin position="216"/>
        <end position="245"/>
    </location>
</feature>
<dbReference type="SUPFAM" id="SSF81345">
    <property type="entry name" value="ABC transporter involved in vitamin B12 uptake, BtuC"/>
    <property type="match status" value="1"/>
</dbReference>
<organism evidence="9 10">
    <name type="scientific">Deferribacter desulfuricans (strain DSM 14783 / JCM 11476 / NBRC 101012 / SSM1)</name>
    <dbReference type="NCBI Taxonomy" id="639282"/>
    <lineage>
        <taxon>Bacteria</taxon>
        <taxon>Pseudomonadati</taxon>
        <taxon>Deferribacterota</taxon>
        <taxon>Deferribacteres</taxon>
        <taxon>Deferribacterales</taxon>
        <taxon>Deferribacteraceae</taxon>
        <taxon>Deferribacter</taxon>
    </lineage>
</organism>
<evidence type="ECO:0000256" key="5">
    <source>
        <dbReference type="ARBA" id="ARBA00022692"/>
    </source>
</evidence>
<dbReference type="Pfam" id="PF01032">
    <property type="entry name" value="FecCD"/>
    <property type="match status" value="1"/>
</dbReference>
<keyword evidence="10" id="KW-1185">Reference proteome</keyword>
<keyword evidence="6 8" id="KW-1133">Transmembrane helix</keyword>
<dbReference type="AlphaFoldDB" id="D3P9W8"/>
<feature type="transmembrane region" description="Helical" evidence="8">
    <location>
        <begin position="126"/>
        <end position="148"/>
    </location>
</feature>
<evidence type="ECO:0000313" key="10">
    <source>
        <dbReference type="Proteomes" id="UP000001520"/>
    </source>
</evidence>
<evidence type="ECO:0000256" key="4">
    <source>
        <dbReference type="ARBA" id="ARBA00022475"/>
    </source>
</evidence>
<dbReference type="KEGG" id="ddf:DEFDS_2059"/>
<evidence type="ECO:0000256" key="6">
    <source>
        <dbReference type="ARBA" id="ARBA00022989"/>
    </source>
</evidence>
<evidence type="ECO:0000256" key="1">
    <source>
        <dbReference type="ARBA" id="ARBA00004651"/>
    </source>
</evidence>
<dbReference type="Gene3D" id="1.10.3470.10">
    <property type="entry name" value="ABC transporter involved in vitamin B12 uptake, BtuC"/>
    <property type="match status" value="1"/>
</dbReference>
<dbReference type="GO" id="GO:0022857">
    <property type="term" value="F:transmembrane transporter activity"/>
    <property type="evidence" value="ECO:0007669"/>
    <property type="project" value="InterPro"/>
</dbReference>
<dbReference type="eggNOG" id="COG0609">
    <property type="taxonomic scope" value="Bacteria"/>
</dbReference>
<keyword evidence="4" id="KW-1003">Cell membrane</keyword>
<evidence type="ECO:0000256" key="3">
    <source>
        <dbReference type="ARBA" id="ARBA00022448"/>
    </source>
</evidence>
<evidence type="ECO:0000313" key="9">
    <source>
        <dbReference type="EMBL" id="BAI81508.1"/>
    </source>
</evidence>
<dbReference type="CDD" id="cd06550">
    <property type="entry name" value="TM_ABC_iron-siderophores_like"/>
    <property type="match status" value="1"/>
</dbReference>
<evidence type="ECO:0000256" key="8">
    <source>
        <dbReference type="SAM" id="Phobius"/>
    </source>
</evidence>
<keyword evidence="3" id="KW-0813">Transport</keyword>
<dbReference type="PANTHER" id="PTHR30472:SF25">
    <property type="entry name" value="ABC TRANSPORTER PERMEASE PROTEIN MJ0876-RELATED"/>
    <property type="match status" value="1"/>
</dbReference>
<dbReference type="STRING" id="639282.DEFDS_2059"/>
<dbReference type="EMBL" id="AP011529">
    <property type="protein sequence ID" value="BAI81508.1"/>
    <property type="molecule type" value="Genomic_DNA"/>
</dbReference>
<protein>
    <submittedName>
        <fullName evidence="9">Iron ABC transporter, permease</fullName>
    </submittedName>
</protein>
<sequence length="313" mass="34408">MNRFVIALIITIIIFSFSLTNGAVSLNNLTIQLLLNVRLPRVLTAFIIGGILSLSGSILQLILRNPLADGFTTGISASAALGASISIGLGLNLSFTPMIAILFALIGLYIVFTLTNIDKSFHYITIILAGIILNIICSAIISFLKYYFDESLGSIIYWLMGGFYDVSYLKVFILFLVLISSFLILFKNSFKLNILAYDYKTANSLGVDVAITRKKLFIIVSILIAFAVSFSGIIGFVGLIIPHIVRGLFKPDMKTHLIYSTLFGANFLLLSDTVCRIIIPSGAELPVGVATSFFGGIFFLFLMKYRLKNIWYG</sequence>
<keyword evidence="5 8" id="KW-0812">Transmembrane</keyword>
<feature type="transmembrane region" description="Helical" evidence="8">
    <location>
        <begin position="42"/>
        <end position="63"/>
    </location>
</feature>
<comment type="subcellular location">
    <subcellularLocation>
        <location evidence="1">Cell membrane</location>
        <topology evidence="1">Multi-pass membrane protein</topology>
    </subcellularLocation>
</comment>
<gene>
    <name evidence="9" type="ordered locus">DEFDS_2059</name>
</gene>